<feature type="domain" description="DUF4378" evidence="2">
    <location>
        <begin position="682"/>
        <end position="848"/>
    </location>
</feature>
<proteinExistence type="predicted"/>
<feature type="compositionally biased region" description="Polar residues" evidence="1">
    <location>
        <begin position="413"/>
        <end position="423"/>
    </location>
</feature>
<dbReference type="GO" id="GO:0051513">
    <property type="term" value="P:regulation of monopolar cell growth"/>
    <property type="evidence" value="ECO:0007669"/>
    <property type="project" value="InterPro"/>
</dbReference>
<feature type="compositionally biased region" description="Basic and acidic residues" evidence="1">
    <location>
        <begin position="56"/>
        <end position="79"/>
    </location>
</feature>
<evidence type="ECO:0000256" key="1">
    <source>
        <dbReference type="SAM" id="MobiDB-lite"/>
    </source>
</evidence>
<dbReference type="PANTHER" id="PTHR31680">
    <property type="entry name" value="LONGIFOLIA PROTEIN"/>
    <property type="match status" value="1"/>
</dbReference>
<dbReference type="AlphaFoldDB" id="A0AAD8JWW1"/>
<dbReference type="Pfam" id="PF14309">
    <property type="entry name" value="DUF4378"/>
    <property type="match status" value="1"/>
</dbReference>
<keyword evidence="4" id="KW-1185">Reference proteome</keyword>
<comment type="caution">
    <text evidence="3">The sequence shown here is derived from an EMBL/GenBank/DDBJ whole genome shotgun (WGS) entry which is preliminary data.</text>
</comment>
<dbReference type="InterPro" id="IPR025486">
    <property type="entry name" value="DUF4378"/>
</dbReference>
<feature type="region of interest" description="Disordered" evidence="1">
    <location>
        <begin position="412"/>
        <end position="579"/>
    </location>
</feature>
<accession>A0AAD8JWW1</accession>
<sequence>MSDKEVVHTLREDKEELQKQLGCMNGIFQIFDRRYLLGQRRHGHNQKKLPPGQSDNGEKELKSVKEKAPKVVTKEKNRVSVELPRSSFSSSSSSTAMSSLDYSKRVQTEVSSSCQSVISDTSSSPFFQRKQPNLNIQSPDIRDVVKHSMTRETRVVSIQTMVKDERMGPAMKHIDSPRPFPPQKPIQYDRIDRNLKETARFSCDGRESRYQLKTNLKIKELPRLSLDSRQGYINKAANDRISNKRPSSSVVAKLMGLEALTATTDESKTLKTNTCLNEELVSNARSSRKEDNLTQECTFVSPKVKKPPRGVKVSHVITRIPLETAPWKQEGGGRSPQKPPFKINKEGRPRAEPVSRSIYNEIEKRLTEDEYTTAGKDLRALKQILEAMQTTKKRLENKEHALDDCSIDDRLSQKVNQPVSPKVSQRKVKHADVRKDLVGRNRLKDPTPRDRKPTGRPMSAPNFQEHSGTVSPRLHRSKSSIHEPSSDWSRPKKQPGMQRTTPGSPNINRKAKSMDPPQDSSETRYWSQQSDTLSFQSENDSEVTSAEWAQEVNSPFRPKENHRSDITERLTEERSTVDNAKHTMELPSPVSVLDAFIEDTPSPVKKKSNAFSDVENIHVEEARDQSRMNKLPNNTNLDQYSEFNTMKLENIKSLVHQIELLSTNTHDADHTVKSPCKGETEDHKYVEEIILASGFLKDLNRTATIVQLHPTVNLINPGLFHVLEKTKTYTKLTDDGYNKSFMRSKTRRKLIFDTVNDVVSHKLAMLGPFGPRKGRVLNGDKLLKEICLGIDDLQSKSETSIYDEDDEVTNIINADVNKRSQEWDEYCYQVPGVVLDVERLIFKDLISEVVNFEVTGLQDWPVRPHCRRLFTM</sequence>
<evidence type="ECO:0000313" key="3">
    <source>
        <dbReference type="EMBL" id="KAK1410172.1"/>
    </source>
</evidence>
<feature type="compositionally biased region" description="Polar residues" evidence="1">
    <location>
        <begin position="461"/>
        <end position="470"/>
    </location>
</feature>
<dbReference type="Proteomes" id="UP001229421">
    <property type="component" value="Unassembled WGS sequence"/>
</dbReference>
<feature type="compositionally biased region" description="Low complexity" evidence="1">
    <location>
        <begin position="86"/>
        <end position="96"/>
    </location>
</feature>
<feature type="compositionally biased region" description="Basic and acidic residues" evidence="1">
    <location>
        <begin position="343"/>
        <end position="353"/>
    </location>
</feature>
<protein>
    <recommendedName>
        <fullName evidence="2">DUF4378 domain-containing protein</fullName>
    </recommendedName>
</protein>
<dbReference type="PANTHER" id="PTHR31680:SF21">
    <property type="entry name" value="DUF4378 DOMAIN-CONTAINING PROTEIN"/>
    <property type="match status" value="1"/>
</dbReference>
<name>A0AAD8JWW1_TARER</name>
<dbReference type="InterPro" id="IPR033334">
    <property type="entry name" value="LNG1/2"/>
</dbReference>
<feature type="compositionally biased region" description="Basic and acidic residues" evidence="1">
    <location>
        <begin position="430"/>
        <end position="453"/>
    </location>
</feature>
<feature type="compositionally biased region" description="Polar residues" evidence="1">
    <location>
        <begin position="497"/>
        <end position="507"/>
    </location>
</feature>
<evidence type="ECO:0000259" key="2">
    <source>
        <dbReference type="Pfam" id="PF14309"/>
    </source>
</evidence>
<dbReference type="EMBL" id="JAUHHV010000010">
    <property type="protein sequence ID" value="KAK1410172.1"/>
    <property type="molecule type" value="Genomic_DNA"/>
</dbReference>
<feature type="region of interest" description="Disordered" evidence="1">
    <location>
        <begin position="324"/>
        <end position="354"/>
    </location>
</feature>
<evidence type="ECO:0000313" key="4">
    <source>
        <dbReference type="Proteomes" id="UP001229421"/>
    </source>
</evidence>
<feature type="region of interest" description="Disordered" evidence="1">
    <location>
        <begin position="41"/>
        <end position="96"/>
    </location>
</feature>
<gene>
    <name evidence="3" type="ORF">QVD17_36707</name>
</gene>
<organism evidence="3 4">
    <name type="scientific">Tagetes erecta</name>
    <name type="common">African marigold</name>
    <dbReference type="NCBI Taxonomy" id="13708"/>
    <lineage>
        <taxon>Eukaryota</taxon>
        <taxon>Viridiplantae</taxon>
        <taxon>Streptophyta</taxon>
        <taxon>Embryophyta</taxon>
        <taxon>Tracheophyta</taxon>
        <taxon>Spermatophyta</taxon>
        <taxon>Magnoliopsida</taxon>
        <taxon>eudicotyledons</taxon>
        <taxon>Gunneridae</taxon>
        <taxon>Pentapetalae</taxon>
        <taxon>asterids</taxon>
        <taxon>campanulids</taxon>
        <taxon>Asterales</taxon>
        <taxon>Asteraceae</taxon>
        <taxon>Asteroideae</taxon>
        <taxon>Heliantheae alliance</taxon>
        <taxon>Tageteae</taxon>
        <taxon>Tagetes</taxon>
    </lineage>
</organism>
<feature type="compositionally biased region" description="Polar residues" evidence="1">
    <location>
        <begin position="518"/>
        <end position="544"/>
    </location>
</feature>
<feature type="compositionally biased region" description="Basic and acidic residues" evidence="1">
    <location>
        <begin position="557"/>
        <end position="579"/>
    </location>
</feature>
<reference evidence="3" key="1">
    <citation type="journal article" date="2023" name="bioRxiv">
        <title>Improved chromosome-level genome assembly for marigold (Tagetes erecta).</title>
        <authorList>
            <person name="Jiang F."/>
            <person name="Yuan L."/>
            <person name="Wang S."/>
            <person name="Wang H."/>
            <person name="Xu D."/>
            <person name="Wang A."/>
            <person name="Fan W."/>
        </authorList>
    </citation>
    <scope>NUCLEOTIDE SEQUENCE</scope>
    <source>
        <strain evidence="3">WSJ</strain>
        <tissue evidence="3">Leaf</tissue>
    </source>
</reference>